<dbReference type="PROSITE" id="PS51068">
    <property type="entry name" value="FPG_CAT"/>
    <property type="match status" value="1"/>
</dbReference>
<keyword evidence="12 15" id="KW-0511">Multifunctional enzyme</keyword>
<dbReference type="InterPro" id="IPR035937">
    <property type="entry name" value="FPG_N"/>
</dbReference>
<dbReference type="InterPro" id="IPR000214">
    <property type="entry name" value="Znf_DNA_glyclase/AP_lyase"/>
</dbReference>
<feature type="active site" description="Proton donor; for delta-elimination activity" evidence="15">
    <location>
        <position position="263"/>
    </location>
</feature>
<dbReference type="GO" id="GO:0034039">
    <property type="term" value="F:8-oxo-7,8-dihydroguanine DNA N-glycosylase activity"/>
    <property type="evidence" value="ECO:0007669"/>
    <property type="project" value="TreeGrafter"/>
</dbReference>
<evidence type="ECO:0000256" key="8">
    <source>
        <dbReference type="ARBA" id="ARBA00022833"/>
    </source>
</evidence>
<dbReference type="InterPro" id="IPR010663">
    <property type="entry name" value="Znf_FPG/IleRS"/>
</dbReference>
<dbReference type="SUPFAM" id="SSF81624">
    <property type="entry name" value="N-terminal domain of MutM-like DNA repair proteins"/>
    <property type="match status" value="1"/>
</dbReference>
<dbReference type="AlphaFoldDB" id="A0A553K2S3"/>
<dbReference type="PANTHER" id="PTHR22993:SF9">
    <property type="entry name" value="FORMAMIDOPYRIMIDINE-DNA GLYCOSYLASE"/>
    <property type="match status" value="1"/>
</dbReference>
<comment type="catalytic activity">
    <reaction evidence="1 15">
        <text>Hydrolysis of DNA containing ring-opened 7-methylguanine residues, releasing 2,6-diamino-4-hydroxy-5-(N-methyl)formamidopyrimidine.</text>
        <dbReference type="EC" id="3.2.2.23"/>
    </reaction>
</comment>
<dbReference type="SUPFAM" id="SSF57716">
    <property type="entry name" value="Glucocorticoid receptor-like (DNA-binding domain)"/>
    <property type="match status" value="1"/>
</dbReference>
<dbReference type="PROSITE" id="PS51066">
    <property type="entry name" value="ZF_FPG_2"/>
    <property type="match status" value="1"/>
</dbReference>
<dbReference type="EMBL" id="VKKG01000002">
    <property type="protein sequence ID" value="TRY19010.1"/>
    <property type="molecule type" value="Genomic_DNA"/>
</dbReference>
<keyword evidence="19" id="KW-1185">Reference proteome</keyword>
<dbReference type="RefSeq" id="WP_143937902.1">
    <property type="nucleotide sequence ID" value="NZ_VKKG01000002.1"/>
</dbReference>
<dbReference type="Pfam" id="PF06827">
    <property type="entry name" value="zf-FPG_IleRS"/>
    <property type="match status" value="1"/>
</dbReference>
<dbReference type="InterPro" id="IPR010979">
    <property type="entry name" value="Ribosomal_uS13-like_H2TH"/>
</dbReference>
<comment type="function">
    <text evidence="15">Involved in base excision repair of DNA damaged by oxidation or by mutagenic agents. Acts as DNA glycosylase that recognizes and removes damaged bases. Has a preference for oxidized purines, such as 7,8-dihydro-8-oxoguanine (8-oxoG). Has AP (apurinic/apyrimidinic) lyase activity and introduces nicks in the DNA strand. Cleaves the DNA backbone by beta-delta elimination to generate a single-strand break at the site of the removed base with both 3'- and 5'-phosphates.</text>
</comment>
<dbReference type="EC" id="4.2.99.18" evidence="15"/>
<evidence type="ECO:0000259" key="17">
    <source>
        <dbReference type="PROSITE" id="PS51068"/>
    </source>
</evidence>
<evidence type="ECO:0000259" key="16">
    <source>
        <dbReference type="PROSITE" id="PS51066"/>
    </source>
</evidence>
<evidence type="ECO:0000256" key="1">
    <source>
        <dbReference type="ARBA" id="ARBA00001668"/>
    </source>
</evidence>
<protein>
    <recommendedName>
        <fullName evidence="15">Formamidopyrimidine-DNA glycosylase</fullName>
        <shortName evidence="15">Fapy-DNA glycosylase</shortName>
        <ecNumber evidence="15">3.2.2.23</ecNumber>
    </recommendedName>
    <alternativeName>
        <fullName evidence="15">DNA-(apurinic or apyrimidinic site) lyase MutM</fullName>
        <shortName evidence="15">AP lyase MutM</shortName>
        <ecNumber evidence="15">4.2.99.18</ecNumber>
    </alternativeName>
</protein>
<dbReference type="GO" id="GO:0003684">
    <property type="term" value="F:damaged DNA binding"/>
    <property type="evidence" value="ECO:0007669"/>
    <property type="project" value="InterPro"/>
</dbReference>
<dbReference type="SUPFAM" id="SSF46946">
    <property type="entry name" value="S13-like H2TH domain"/>
    <property type="match status" value="1"/>
</dbReference>
<keyword evidence="7 15" id="KW-0378">Hydrolase</keyword>
<comment type="cofactor">
    <cofactor evidence="15">
        <name>Zn(2+)</name>
        <dbReference type="ChEBI" id="CHEBI:29105"/>
    </cofactor>
    <text evidence="15">Binds 1 zinc ion per subunit.</text>
</comment>
<dbReference type="SMART" id="SM00898">
    <property type="entry name" value="Fapy_DNA_glyco"/>
    <property type="match status" value="1"/>
</dbReference>
<evidence type="ECO:0000256" key="4">
    <source>
        <dbReference type="ARBA" id="ARBA00022723"/>
    </source>
</evidence>
<dbReference type="Pfam" id="PF06831">
    <property type="entry name" value="H2TH"/>
    <property type="match status" value="1"/>
</dbReference>
<accession>A0A553K2S3</accession>
<evidence type="ECO:0000256" key="11">
    <source>
        <dbReference type="ARBA" id="ARBA00023239"/>
    </source>
</evidence>
<feature type="binding site" evidence="15">
    <location>
        <position position="113"/>
    </location>
    <ligand>
        <name>DNA</name>
        <dbReference type="ChEBI" id="CHEBI:16991"/>
    </ligand>
</feature>
<keyword evidence="10 15" id="KW-0234">DNA repair</keyword>
<keyword evidence="6 15" id="KW-0863">Zinc-finger</keyword>
<dbReference type="GO" id="GO:0006284">
    <property type="term" value="P:base-excision repair"/>
    <property type="evidence" value="ECO:0007669"/>
    <property type="project" value="InterPro"/>
</dbReference>
<dbReference type="Gene3D" id="1.10.8.50">
    <property type="match status" value="1"/>
</dbReference>
<dbReference type="InterPro" id="IPR015887">
    <property type="entry name" value="DNA_glyclase_Znf_dom_DNA_BS"/>
</dbReference>
<dbReference type="Pfam" id="PF01149">
    <property type="entry name" value="Fapy_DNA_glyco"/>
    <property type="match status" value="1"/>
</dbReference>
<feature type="domain" description="FPG-type" evidence="16">
    <location>
        <begin position="239"/>
        <end position="273"/>
    </location>
</feature>
<dbReference type="PANTHER" id="PTHR22993">
    <property type="entry name" value="FORMAMIDOPYRIMIDINE-DNA GLYCOSYLASE"/>
    <property type="match status" value="1"/>
</dbReference>
<evidence type="ECO:0000256" key="7">
    <source>
        <dbReference type="ARBA" id="ARBA00022801"/>
    </source>
</evidence>
<comment type="similarity">
    <text evidence="2 15">Belongs to the FPG family.</text>
</comment>
<evidence type="ECO:0000313" key="18">
    <source>
        <dbReference type="EMBL" id="TRY19010.1"/>
    </source>
</evidence>
<comment type="caution">
    <text evidence="18">The sequence shown here is derived from an EMBL/GenBank/DDBJ whole genome shotgun (WGS) entry which is preliminary data.</text>
</comment>
<feature type="active site" description="Proton donor" evidence="15">
    <location>
        <position position="3"/>
    </location>
</feature>
<dbReference type="InterPro" id="IPR015886">
    <property type="entry name" value="H2TH_FPG"/>
</dbReference>
<keyword evidence="4 15" id="KW-0479">Metal-binding</keyword>
<dbReference type="SMART" id="SM01232">
    <property type="entry name" value="H2TH"/>
    <property type="match status" value="1"/>
</dbReference>
<comment type="subunit">
    <text evidence="3 15">Monomer.</text>
</comment>
<keyword evidence="9 15" id="KW-0238">DNA-binding</keyword>
<dbReference type="GO" id="GO:0003690">
    <property type="term" value="F:double-stranded DNA binding"/>
    <property type="evidence" value="ECO:0007669"/>
    <property type="project" value="UniProtKB-ARBA"/>
</dbReference>
<dbReference type="Gene3D" id="3.20.190.10">
    <property type="entry name" value="MutM-like, N-terminal"/>
    <property type="match status" value="1"/>
</dbReference>
<dbReference type="OrthoDB" id="9800855at2"/>
<proteinExistence type="inferred from homology"/>
<keyword evidence="5 15" id="KW-0227">DNA damage</keyword>
<dbReference type="Proteomes" id="UP000317638">
    <property type="component" value="Unassembled WGS sequence"/>
</dbReference>
<evidence type="ECO:0000256" key="14">
    <source>
        <dbReference type="ARBA" id="ARBA00044632"/>
    </source>
</evidence>
<comment type="catalytic activity">
    <reaction evidence="14 15">
        <text>2'-deoxyribonucleotide-(2'-deoxyribose 5'-phosphate)-2'-deoxyribonucleotide-DNA = a 3'-end 2'-deoxyribonucleotide-(2,3-dehydro-2,3-deoxyribose 5'-phosphate)-DNA + a 5'-end 5'-phospho-2'-deoxyribonucleoside-DNA + H(+)</text>
        <dbReference type="Rhea" id="RHEA:66592"/>
        <dbReference type="Rhea" id="RHEA-COMP:13180"/>
        <dbReference type="Rhea" id="RHEA-COMP:16897"/>
        <dbReference type="Rhea" id="RHEA-COMP:17067"/>
        <dbReference type="ChEBI" id="CHEBI:15378"/>
        <dbReference type="ChEBI" id="CHEBI:136412"/>
        <dbReference type="ChEBI" id="CHEBI:157695"/>
        <dbReference type="ChEBI" id="CHEBI:167181"/>
        <dbReference type="EC" id="4.2.99.18"/>
    </reaction>
</comment>
<dbReference type="CDD" id="cd08966">
    <property type="entry name" value="EcFpg-like_N"/>
    <property type="match status" value="1"/>
</dbReference>
<dbReference type="GO" id="GO:0140078">
    <property type="term" value="F:class I DNA-(apurinic or apyrimidinic site) endonuclease activity"/>
    <property type="evidence" value="ECO:0007669"/>
    <property type="project" value="UniProtKB-EC"/>
</dbReference>
<comment type="caution">
    <text evidence="15">Lacks conserved residue(s) required for the propagation of feature annotation.</text>
</comment>
<dbReference type="GO" id="GO:0008270">
    <property type="term" value="F:zinc ion binding"/>
    <property type="evidence" value="ECO:0007669"/>
    <property type="project" value="UniProtKB-UniRule"/>
</dbReference>
<evidence type="ECO:0000256" key="2">
    <source>
        <dbReference type="ARBA" id="ARBA00009409"/>
    </source>
</evidence>
<evidence type="ECO:0000256" key="15">
    <source>
        <dbReference type="HAMAP-Rule" id="MF_00103"/>
    </source>
</evidence>
<dbReference type="NCBIfam" id="NF002211">
    <property type="entry name" value="PRK01103.1"/>
    <property type="match status" value="1"/>
</dbReference>
<sequence>MPELPEVESVRRGLASHATGRRIERLTVLHPRPVRSHPFGAEGMRAALEGRTIDDVRRRGKFMWLALGDDALVVHLGMSGQFRVNDAQDELVRNTRVLFDLDDGRQLRFVDQRMFGGLTLAEGGAANPVPHIALDPFDPDFDAEDVGERMRSRNTTVKRALLDQRLVSGIGNIYADESLWRARLHFEHPTNRLTRRRAVEVLQHARDVMTDALLQGGTSFDSLYVNVNGESGYFARSLDAYGREGLPCNRCATPMVRRQFANRSSFLCTKCQRLPRGGAR</sequence>
<evidence type="ECO:0000256" key="10">
    <source>
        <dbReference type="ARBA" id="ARBA00023204"/>
    </source>
</evidence>
<evidence type="ECO:0000256" key="5">
    <source>
        <dbReference type="ARBA" id="ARBA00022763"/>
    </source>
</evidence>
<dbReference type="PROSITE" id="PS01242">
    <property type="entry name" value="ZF_FPG_1"/>
    <property type="match status" value="1"/>
</dbReference>
<dbReference type="EC" id="3.2.2.23" evidence="15"/>
<keyword evidence="13 15" id="KW-0326">Glycosidase</keyword>
<feature type="domain" description="Formamidopyrimidine-DNA glycosylase catalytic" evidence="17">
    <location>
        <begin position="2"/>
        <end position="116"/>
    </location>
</feature>
<dbReference type="FunFam" id="1.10.8.50:FF:000003">
    <property type="entry name" value="Formamidopyrimidine-DNA glycosylase"/>
    <property type="match status" value="1"/>
</dbReference>
<evidence type="ECO:0000256" key="12">
    <source>
        <dbReference type="ARBA" id="ARBA00023268"/>
    </source>
</evidence>
<evidence type="ECO:0000256" key="13">
    <source>
        <dbReference type="ARBA" id="ARBA00023295"/>
    </source>
</evidence>
<organism evidence="18 19">
    <name type="scientific">Tessaracoccus rhinocerotis</name>
    <dbReference type="NCBI Taxonomy" id="1689449"/>
    <lineage>
        <taxon>Bacteria</taxon>
        <taxon>Bacillati</taxon>
        <taxon>Actinomycetota</taxon>
        <taxon>Actinomycetes</taxon>
        <taxon>Propionibacteriales</taxon>
        <taxon>Propionibacteriaceae</taxon>
        <taxon>Tessaracoccus</taxon>
    </lineage>
</organism>
<keyword evidence="11 15" id="KW-0456">Lyase</keyword>
<dbReference type="NCBIfam" id="TIGR00577">
    <property type="entry name" value="fpg"/>
    <property type="match status" value="1"/>
</dbReference>
<evidence type="ECO:0000256" key="3">
    <source>
        <dbReference type="ARBA" id="ARBA00011245"/>
    </source>
</evidence>
<name>A0A553K2S3_9ACTN</name>
<evidence type="ECO:0000256" key="6">
    <source>
        <dbReference type="ARBA" id="ARBA00022771"/>
    </source>
</evidence>
<dbReference type="HAMAP" id="MF_00103">
    <property type="entry name" value="Fapy_DNA_glycosyl"/>
    <property type="match status" value="1"/>
</dbReference>
<feature type="binding site" evidence="15">
    <location>
        <position position="153"/>
    </location>
    <ligand>
        <name>DNA</name>
        <dbReference type="ChEBI" id="CHEBI:16991"/>
    </ligand>
</feature>
<evidence type="ECO:0000256" key="9">
    <source>
        <dbReference type="ARBA" id="ARBA00023125"/>
    </source>
</evidence>
<dbReference type="InterPro" id="IPR020629">
    <property type="entry name" value="FPG_Glyclase"/>
</dbReference>
<dbReference type="InterPro" id="IPR012319">
    <property type="entry name" value="FPG_cat"/>
</dbReference>
<feature type="active site" description="Proton donor; for beta-elimination activity" evidence="15">
    <location>
        <position position="61"/>
    </location>
</feature>
<evidence type="ECO:0000313" key="19">
    <source>
        <dbReference type="Proteomes" id="UP000317638"/>
    </source>
</evidence>
<keyword evidence="8 15" id="KW-0862">Zinc</keyword>
<feature type="active site" description="Schiff-base intermediate with DNA" evidence="15">
    <location>
        <position position="2"/>
    </location>
</feature>
<reference evidence="18 19" key="1">
    <citation type="submission" date="2019-07" db="EMBL/GenBank/DDBJ databases">
        <authorList>
            <person name="Zhou L.-Y."/>
        </authorList>
    </citation>
    <scope>NUCLEOTIDE SEQUENCE [LARGE SCALE GENOMIC DNA]</scope>
    <source>
        <strain evidence="18 19">YIM 101269</strain>
    </source>
</reference>
<gene>
    <name evidence="15 18" type="primary">mutM</name>
    <name evidence="15" type="synonym">fpg</name>
    <name evidence="18" type="ORF">FOJ82_07880</name>
</gene>
<dbReference type="GO" id="GO:0006979">
    <property type="term" value="P:response to oxidative stress"/>
    <property type="evidence" value="ECO:0007669"/>
    <property type="project" value="UniProtKB-ARBA"/>
</dbReference>